<gene>
    <name evidence="2" type="ORF">GSLYS_00004318001</name>
</gene>
<feature type="region of interest" description="Disordered" evidence="1">
    <location>
        <begin position="122"/>
        <end position="335"/>
    </location>
</feature>
<feature type="compositionally biased region" description="Basic residues" evidence="1">
    <location>
        <begin position="161"/>
        <end position="176"/>
    </location>
</feature>
<feature type="compositionally biased region" description="Basic and acidic residues" evidence="1">
    <location>
        <begin position="278"/>
        <end position="290"/>
    </location>
</feature>
<feature type="compositionally biased region" description="Basic and acidic residues" evidence="1">
    <location>
        <begin position="320"/>
        <end position="335"/>
    </location>
</feature>
<feature type="compositionally biased region" description="Basic and acidic residues" evidence="1">
    <location>
        <begin position="199"/>
        <end position="210"/>
    </location>
</feature>
<protein>
    <submittedName>
        <fullName evidence="2">Uncharacterized protein</fullName>
    </submittedName>
</protein>
<dbReference type="AlphaFoldDB" id="A0AAV2H965"/>
<feature type="compositionally biased region" description="Basic and acidic residues" evidence="1">
    <location>
        <begin position="299"/>
        <end position="311"/>
    </location>
</feature>
<sequence length="335" mass="37894">MGGRLRQETANQYARQSQSEVTVSLSLDLIPQEMHSPSHRNSHVRNKKMYWKRDTADLSISDSEIAALPANRMKKTKRNSSKAYSRPLPRGLCNGFGTLDVEVESHTSCRDLLEEAKRLRKQSLHAEAKARDRQSGSRTSRQKRSAPTLRERSTSPASPYRRYRSTSRGSHSRRCRSTSPSQPRYTSASRRSRSQSLSPRDRSPVRRHESLSPPQTRGEKKSRDHGKRERSPSPCRPRGESLSKGQARGRSPSRQSRGESISKDQSRGRSPSPSLRQSRGESFAKDERGRSPSPSFRKSRGESLAKDERGRSRSPSFRKSRGESLAKDERGRSPS</sequence>
<accession>A0AAV2H965</accession>
<feature type="non-terminal residue" evidence="2">
    <location>
        <position position="335"/>
    </location>
</feature>
<organism evidence="2 3">
    <name type="scientific">Lymnaea stagnalis</name>
    <name type="common">Great pond snail</name>
    <name type="synonym">Helix stagnalis</name>
    <dbReference type="NCBI Taxonomy" id="6523"/>
    <lineage>
        <taxon>Eukaryota</taxon>
        <taxon>Metazoa</taxon>
        <taxon>Spiralia</taxon>
        <taxon>Lophotrochozoa</taxon>
        <taxon>Mollusca</taxon>
        <taxon>Gastropoda</taxon>
        <taxon>Heterobranchia</taxon>
        <taxon>Euthyneura</taxon>
        <taxon>Panpulmonata</taxon>
        <taxon>Hygrophila</taxon>
        <taxon>Lymnaeoidea</taxon>
        <taxon>Lymnaeidae</taxon>
        <taxon>Lymnaea</taxon>
    </lineage>
</organism>
<feature type="compositionally biased region" description="Basic and acidic residues" evidence="1">
    <location>
        <begin position="217"/>
        <end position="241"/>
    </location>
</feature>
<feature type="compositionally biased region" description="Basic and acidic residues" evidence="1">
    <location>
        <begin position="124"/>
        <end position="135"/>
    </location>
</feature>
<feature type="compositionally biased region" description="Polar residues" evidence="1">
    <location>
        <begin position="268"/>
        <end position="277"/>
    </location>
</feature>
<dbReference type="Proteomes" id="UP001497497">
    <property type="component" value="Unassembled WGS sequence"/>
</dbReference>
<comment type="caution">
    <text evidence="2">The sequence shown here is derived from an EMBL/GenBank/DDBJ whole genome shotgun (WGS) entry which is preliminary data.</text>
</comment>
<evidence type="ECO:0000256" key="1">
    <source>
        <dbReference type="SAM" id="MobiDB-lite"/>
    </source>
</evidence>
<feature type="region of interest" description="Disordered" evidence="1">
    <location>
        <begin position="71"/>
        <end position="91"/>
    </location>
</feature>
<feature type="compositionally biased region" description="Low complexity" evidence="1">
    <location>
        <begin position="184"/>
        <end position="198"/>
    </location>
</feature>
<reference evidence="2 3" key="1">
    <citation type="submission" date="2024-04" db="EMBL/GenBank/DDBJ databases">
        <authorList>
            <consortium name="Genoscope - CEA"/>
            <person name="William W."/>
        </authorList>
    </citation>
    <scope>NUCLEOTIDE SEQUENCE [LARGE SCALE GENOMIC DNA]</scope>
</reference>
<feature type="compositionally biased region" description="Basic and acidic residues" evidence="1">
    <location>
        <begin position="256"/>
        <end position="267"/>
    </location>
</feature>
<dbReference type="EMBL" id="CAXITT010000064">
    <property type="protein sequence ID" value="CAL1530185.1"/>
    <property type="molecule type" value="Genomic_DNA"/>
</dbReference>
<proteinExistence type="predicted"/>
<evidence type="ECO:0000313" key="3">
    <source>
        <dbReference type="Proteomes" id="UP001497497"/>
    </source>
</evidence>
<name>A0AAV2H965_LYMST</name>
<evidence type="ECO:0000313" key="2">
    <source>
        <dbReference type="EMBL" id="CAL1530185.1"/>
    </source>
</evidence>
<keyword evidence="3" id="KW-1185">Reference proteome</keyword>